<dbReference type="Pfam" id="PF01633">
    <property type="entry name" value="Choline_kinase"/>
    <property type="match status" value="1"/>
</dbReference>
<dbReference type="Gene3D" id="3.90.1200.10">
    <property type="match status" value="1"/>
</dbReference>
<proteinExistence type="inferred from homology"/>
<keyword evidence="1" id="KW-0594">Phospholipid biosynthesis</keyword>
<keyword evidence="2" id="KW-1208">Phospholipid metabolism</keyword>
<accession>A0A5S6QJP2</accession>
<comment type="similarity">
    <text evidence="3">Belongs to the choline/ethanolamine kinase family.</text>
</comment>
<keyword evidence="4" id="KW-1185">Reference proteome</keyword>
<dbReference type="Proteomes" id="UP000046395">
    <property type="component" value="Unassembled WGS sequence"/>
</dbReference>
<protein>
    <submittedName>
        <fullName evidence="5">Choline/ethanolamine kinase</fullName>
    </submittedName>
</protein>
<evidence type="ECO:0000256" key="3">
    <source>
        <dbReference type="ARBA" id="ARBA00038211"/>
    </source>
</evidence>
<dbReference type="GO" id="GO:0005737">
    <property type="term" value="C:cytoplasm"/>
    <property type="evidence" value="ECO:0007669"/>
    <property type="project" value="TreeGrafter"/>
</dbReference>
<evidence type="ECO:0000313" key="4">
    <source>
        <dbReference type="Proteomes" id="UP000046395"/>
    </source>
</evidence>
<reference evidence="5" key="1">
    <citation type="submission" date="2019-12" db="UniProtKB">
        <authorList>
            <consortium name="WormBaseParasite"/>
        </authorList>
    </citation>
    <scope>IDENTIFICATION</scope>
</reference>
<keyword evidence="1" id="KW-0443">Lipid metabolism</keyword>
<dbReference type="WBParaSite" id="TMUE_2000007384.1">
    <property type="protein sequence ID" value="TMUE_2000007384.1"/>
    <property type="gene ID" value="WBGene00285634"/>
</dbReference>
<evidence type="ECO:0000313" key="5">
    <source>
        <dbReference type="WBParaSite" id="TMUE_2000007384.1"/>
    </source>
</evidence>
<dbReference type="GO" id="GO:0006646">
    <property type="term" value="P:phosphatidylethanolamine biosynthetic process"/>
    <property type="evidence" value="ECO:0007669"/>
    <property type="project" value="TreeGrafter"/>
</dbReference>
<dbReference type="PANTHER" id="PTHR22603">
    <property type="entry name" value="CHOLINE/ETHANOALAMINE KINASE"/>
    <property type="match status" value="1"/>
</dbReference>
<evidence type="ECO:0000256" key="1">
    <source>
        <dbReference type="ARBA" id="ARBA00023209"/>
    </source>
</evidence>
<evidence type="ECO:0000256" key="2">
    <source>
        <dbReference type="ARBA" id="ARBA00023264"/>
    </source>
</evidence>
<dbReference type="AlphaFoldDB" id="A0A5S6QJP2"/>
<dbReference type="Gene3D" id="3.30.200.20">
    <property type="entry name" value="Phosphorylase Kinase, domain 1"/>
    <property type="match status" value="1"/>
</dbReference>
<sequence>MLLKGEVTEMASVRSKSFRDLKGVLSKALASGTTELPYAVKERAVSICACYLGGAWKTVSVEDAQISRVNGGMSNLLFLCQLPVYVSPSGNEPSRTLLRIYFNPESETKLVTECVIFTLLSERQLGPKLYGVFSGGRLEEYIRSRPLLCPELQQPNISYRIAQKMARIHCLSVPVSKEPNYVAEALQRWIKHLKEETKRFPEFSLDVDGQTVEVNEQCIMSELELVRQFMNSTDSPVVFCHNDLHQGNILLPEESQARCKDVVFIDFEYSGYNYRAFDIANHFNEWMFDYAVSTPPGFVVSSDHFPSESSQKLFFSGYLKELQRPVNGDTLQALYTEVASFVPLTNFFWGVWALLQFEVSPVDFGFWDFAKVRLQLYFKNRQTISAYLKDTYKLGVDEPGVHCLIEPDPIAT</sequence>
<dbReference type="SUPFAM" id="SSF56112">
    <property type="entry name" value="Protein kinase-like (PK-like)"/>
    <property type="match status" value="1"/>
</dbReference>
<dbReference type="STRING" id="70415.A0A5S6QJP2"/>
<organism evidence="4 5">
    <name type="scientific">Trichuris muris</name>
    <name type="common">Mouse whipworm</name>
    <dbReference type="NCBI Taxonomy" id="70415"/>
    <lineage>
        <taxon>Eukaryota</taxon>
        <taxon>Metazoa</taxon>
        <taxon>Ecdysozoa</taxon>
        <taxon>Nematoda</taxon>
        <taxon>Enoplea</taxon>
        <taxon>Dorylaimia</taxon>
        <taxon>Trichinellida</taxon>
        <taxon>Trichuridae</taxon>
        <taxon>Trichuris</taxon>
    </lineage>
</organism>
<dbReference type="PANTHER" id="PTHR22603:SF93">
    <property type="entry name" value="RE24176P"/>
    <property type="match status" value="1"/>
</dbReference>
<keyword evidence="1" id="KW-0444">Lipid biosynthesis</keyword>
<dbReference type="GO" id="GO:0004103">
    <property type="term" value="F:choline kinase activity"/>
    <property type="evidence" value="ECO:0007669"/>
    <property type="project" value="TreeGrafter"/>
</dbReference>
<name>A0A5S6QJP2_TRIMR</name>
<dbReference type="GO" id="GO:0004305">
    <property type="term" value="F:ethanolamine kinase activity"/>
    <property type="evidence" value="ECO:0007669"/>
    <property type="project" value="TreeGrafter"/>
</dbReference>
<dbReference type="InterPro" id="IPR011009">
    <property type="entry name" value="Kinase-like_dom_sf"/>
</dbReference>